<evidence type="ECO:0000313" key="4">
    <source>
        <dbReference type="Proteomes" id="UP000298663"/>
    </source>
</evidence>
<accession>A0A4U5MLU8</accession>
<comment type="caution">
    <text evidence="3">The sequence shown here is derived from an EMBL/GenBank/DDBJ whole genome shotgun (WGS) entry which is preliminary data.</text>
</comment>
<protein>
    <submittedName>
        <fullName evidence="3">Uncharacterized protein</fullName>
    </submittedName>
</protein>
<dbReference type="AlphaFoldDB" id="A0A4U5MLU8"/>
<evidence type="ECO:0000313" key="3">
    <source>
        <dbReference type="EMBL" id="TKR70421.1"/>
    </source>
</evidence>
<keyword evidence="1" id="KW-0175">Coiled coil</keyword>
<sequence>MSSSAEDRPWNIMVDPRVYRGSVVAKKRAEIAKINEEIRKIQDEERYRADVIRNKLNMTLNQDAQGLPDVKRYSSHRYSRLSGPVGRRIRLNYSSVPAGEREIAWKVVEIALYWFKRSKITQKAGKTAFCKRTQTRPHWIPSGVAQPSKRIEKSTRIHVTGNGIRTTVDFKQVRFIAIDNLTQQPQQLTLPRESPTIRRKLRSPPPSRRRRSSISVPPPTARGPPQFTEAFVQTEESFDEIIAPLVQELTNTSIEAAVRSLQEEEQLQKKEREREEIIAILREQIKENEELAMKIKEEERKHEQVRQERDTIINNFQVEEGHILASKLINDVIDSCLNKMLEGNLLEDMPKVRSVAADTRTLEEERLHLELIHAELEKDFFPWMYGRAEKIRELQQAKMHLKEIIFGKNNKEKAKSKAELKAQLKRLN</sequence>
<organism evidence="3 4">
    <name type="scientific">Steinernema carpocapsae</name>
    <name type="common">Entomopathogenic nematode</name>
    <dbReference type="NCBI Taxonomy" id="34508"/>
    <lineage>
        <taxon>Eukaryota</taxon>
        <taxon>Metazoa</taxon>
        <taxon>Ecdysozoa</taxon>
        <taxon>Nematoda</taxon>
        <taxon>Chromadorea</taxon>
        <taxon>Rhabditida</taxon>
        <taxon>Tylenchina</taxon>
        <taxon>Panagrolaimomorpha</taxon>
        <taxon>Strongyloidoidea</taxon>
        <taxon>Steinernematidae</taxon>
        <taxon>Steinernema</taxon>
    </lineage>
</organism>
<feature type="compositionally biased region" description="Basic residues" evidence="2">
    <location>
        <begin position="197"/>
        <end position="212"/>
    </location>
</feature>
<dbReference type="EMBL" id="AZBU02000007">
    <property type="protein sequence ID" value="TKR70421.1"/>
    <property type="molecule type" value="Genomic_DNA"/>
</dbReference>
<dbReference type="Proteomes" id="UP000298663">
    <property type="component" value="Unassembled WGS sequence"/>
</dbReference>
<name>A0A4U5MLU8_STECR</name>
<reference evidence="3 4" key="2">
    <citation type="journal article" date="2019" name="G3 (Bethesda)">
        <title>Hybrid Assembly of the Genome of the Entomopathogenic Nematode Steinernema carpocapsae Identifies the X-Chromosome.</title>
        <authorList>
            <person name="Serra L."/>
            <person name="Macchietto M."/>
            <person name="Macias-Munoz A."/>
            <person name="McGill C.J."/>
            <person name="Rodriguez I.M."/>
            <person name="Rodriguez B."/>
            <person name="Murad R."/>
            <person name="Mortazavi A."/>
        </authorList>
    </citation>
    <scope>NUCLEOTIDE SEQUENCE [LARGE SCALE GENOMIC DNA]</scope>
    <source>
        <strain evidence="3 4">ALL</strain>
    </source>
</reference>
<evidence type="ECO:0000256" key="2">
    <source>
        <dbReference type="SAM" id="MobiDB-lite"/>
    </source>
</evidence>
<reference evidence="3 4" key="1">
    <citation type="journal article" date="2015" name="Genome Biol.">
        <title>Comparative genomics of Steinernema reveals deeply conserved gene regulatory networks.</title>
        <authorList>
            <person name="Dillman A.R."/>
            <person name="Macchietto M."/>
            <person name="Porter C.F."/>
            <person name="Rogers A."/>
            <person name="Williams B."/>
            <person name="Antoshechkin I."/>
            <person name="Lee M.M."/>
            <person name="Goodwin Z."/>
            <person name="Lu X."/>
            <person name="Lewis E.E."/>
            <person name="Goodrich-Blair H."/>
            <person name="Stock S.P."/>
            <person name="Adams B.J."/>
            <person name="Sternberg P.W."/>
            <person name="Mortazavi A."/>
        </authorList>
    </citation>
    <scope>NUCLEOTIDE SEQUENCE [LARGE SCALE GENOMIC DNA]</scope>
    <source>
        <strain evidence="3 4">ALL</strain>
    </source>
</reference>
<keyword evidence="4" id="KW-1185">Reference proteome</keyword>
<gene>
    <name evidence="3" type="ORF">L596_022452</name>
</gene>
<dbReference type="OrthoDB" id="5805446at2759"/>
<feature type="coiled-coil region" evidence="1">
    <location>
        <begin position="254"/>
        <end position="315"/>
    </location>
</feature>
<proteinExistence type="predicted"/>
<evidence type="ECO:0000256" key="1">
    <source>
        <dbReference type="SAM" id="Coils"/>
    </source>
</evidence>
<feature type="region of interest" description="Disordered" evidence="2">
    <location>
        <begin position="186"/>
        <end position="225"/>
    </location>
</feature>